<gene>
    <name evidence="3" type="primary">LOC109463584</name>
</gene>
<dbReference type="GeneID" id="109463584"/>
<proteinExistence type="predicted"/>
<dbReference type="InterPro" id="IPR045860">
    <property type="entry name" value="Snake_toxin-like_sf"/>
</dbReference>
<name>A0A6P4XV72_BRABE</name>
<keyword evidence="1" id="KW-0812">Transmembrane</keyword>
<sequence length="414" mass="45471">MMSKSVYGLSPAQLAVAAAILVGLSSLLTRRTEIEFTEEIFIEVGEEHVYDFLSDVRLLDLVHPFRVGAFNLTPSTGADGYEEVKYTNIEKVDYFGLYEDALVFPVHTRFMKPLGEIRSSYDVLDGTLLAQQCFSLRAAERNGANGTLVTDTSRIWLPWMYAHFTMWKGGEAHHRILGVVYGISCVICSGNFDESQACADNTTVQECPSEKTVCYSTKWTIPTINNGKGEMTGFTRGCAKVGIEPGCYKNADKIIVCTSYCLTDGCNTDDPGIMTGTLGLECLQCFATSLPSSSEAVDRCRNLTNPAEAEPCTDGNARYCFVQEKIVADRTTQFNRGCSRTQVGAGCREMPEPIVEGTDCIVYCNDFPGCNNATSRAVALHVRSVGDVNLLTAASLIVFIVQFFFYPSLLKTFD</sequence>
<keyword evidence="2" id="KW-1185">Reference proteome</keyword>
<keyword evidence="1" id="KW-0472">Membrane</keyword>
<dbReference type="CDD" id="cd00117">
    <property type="entry name" value="TFP"/>
    <property type="match status" value="1"/>
</dbReference>
<reference evidence="3" key="1">
    <citation type="submission" date="2025-08" db="UniProtKB">
        <authorList>
            <consortium name="RefSeq"/>
        </authorList>
    </citation>
    <scope>IDENTIFICATION</scope>
    <source>
        <tissue evidence="3">Gonad</tissue>
    </source>
</reference>
<feature type="transmembrane region" description="Helical" evidence="1">
    <location>
        <begin position="390"/>
        <end position="410"/>
    </location>
</feature>
<dbReference type="RefSeq" id="XP_019615998.1">
    <property type="nucleotide sequence ID" value="XM_019760439.1"/>
</dbReference>
<evidence type="ECO:0000256" key="1">
    <source>
        <dbReference type="SAM" id="Phobius"/>
    </source>
</evidence>
<keyword evidence="1" id="KW-1133">Transmembrane helix</keyword>
<evidence type="ECO:0000313" key="3">
    <source>
        <dbReference type="RefSeq" id="XP_019615998.1"/>
    </source>
</evidence>
<organism evidence="2 3">
    <name type="scientific">Branchiostoma belcheri</name>
    <name type="common">Amphioxus</name>
    <dbReference type="NCBI Taxonomy" id="7741"/>
    <lineage>
        <taxon>Eukaryota</taxon>
        <taxon>Metazoa</taxon>
        <taxon>Chordata</taxon>
        <taxon>Cephalochordata</taxon>
        <taxon>Leptocardii</taxon>
        <taxon>Amphioxiformes</taxon>
        <taxon>Branchiostomatidae</taxon>
        <taxon>Branchiostoma</taxon>
    </lineage>
</organism>
<accession>A0A6P4XV72</accession>
<dbReference type="KEGG" id="bbel:109463584"/>
<evidence type="ECO:0000313" key="2">
    <source>
        <dbReference type="Proteomes" id="UP000515135"/>
    </source>
</evidence>
<dbReference type="OrthoDB" id="10105886at2759"/>
<dbReference type="AlphaFoldDB" id="A0A6P4XV72"/>
<protein>
    <submittedName>
        <fullName evidence="3">Uncharacterized protein LOC109463584</fullName>
    </submittedName>
</protein>
<dbReference type="Proteomes" id="UP000515135">
    <property type="component" value="Unplaced"/>
</dbReference>
<dbReference type="SUPFAM" id="SSF57302">
    <property type="entry name" value="Snake toxin-like"/>
    <property type="match status" value="1"/>
</dbReference>